<evidence type="ECO:0000313" key="2">
    <source>
        <dbReference type="EMBL" id="CAB4933646.1"/>
    </source>
</evidence>
<reference evidence="2" key="1">
    <citation type="submission" date="2020-05" db="EMBL/GenBank/DDBJ databases">
        <authorList>
            <person name="Chiriac C."/>
            <person name="Salcher M."/>
            <person name="Ghai R."/>
            <person name="Kavagutti S V."/>
        </authorList>
    </citation>
    <scope>NUCLEOTIDE SEQUENCE</scope>
</reference>
<sequence>MFEKKIGEDPEKDEELSRRRRKVDLTIGIALLAIALVGASLAQSISLSPNDRVEFGQGAVTLKACDSFISISLNPSAATFSGFTNAGQPYSNASRVKSIQFSGLDTKACAGRSIKVQLYPDNSTTPLSLFEDSASTTSDRAVLVIDPDKTLDRAVVISLENGLGQNVGRTDSYQSLSYNVVSAMYTLEFSSPLALMSDVSRVGIETYKS</sequence>
<protein>
    <submittedName>
        <fullName evidence="2">Unannotated protein</fullName>
    </submittedName>
</protein>
<name>A0A6J7ISD9_9ZZZZ</name>
<gene>
    <name evidence="2" type="ORF">UFOPK3774_00208</name>
</gene>
<dbReference type="EMBL" id="CAFBNG010000022">
    <property type="protein sequence ID" value="CAB4933646.1"/>
    <property type="molecule type" value="Genomic_DNA"/>
</dbReference>
<proteinExistence type="predicted"/>
<dbReference type="AlphaFoldDB" id="A0A6J7ISD9"/>
<keyword evidence="1" id="KW-0472">Membrane</keyword>
<accession>A0A6J7ISD9</accession>
<keyword evidence="1" id="KW-0812">Transmembrane</keyword>
<organism evidence="2">
    <name type="scientific">freshwater metagenome</name>
    <dbReference type="NCBI Taxonomy" id="449393"/>
    <lineage>
        <taxon>unclassified sequences</taxon>
        <taxon>metagenomes</taxon>
        <taxon>ecological metagenomes</taxon>
    </lineage>
</organism>
<feature type="transmembrane region" description="Helical" evidence="1">
    <location>
        <begin position="25"/>
        <end position="42"/>
    </location>
</feature>
<keyword evidence="1" id="KW-1133">Transmembrane helix</keyword>
<evidence type="ECO:0000256" key="1">
    <source>
        <dbReference type="SAM" id="Phobius"/>
    </source>
</evidence>